<keyword evidence="1" id="KW-0472">Membrane</keyword>
<dbReference type="Proteomes" id="UP000639772">
    <property type="component" value="Unassembled WGS sequence"/>
</dbReference>
<feature type="transmembrane region" description="Helical" evidence="1">
    <location>
        <begin position="42"/>
        <end position="62"/>
    </location>
</feature>
<reference evidence="2 3" key="1">
    <citation type="journal article" date="2020" name="Nat. Food">
        <title>A phased Vanilla planifolia genome enables genetic improvement of flavour and production.</title>
        <authorList>
            <person name="Hasing T."/>
            <person name="Tang H."/>
            <person name="Brym M."/>
            <person name="Khazi F."/>
            <person name="Huang T."/>
            <person name="Chambers A.H."/>
        </authorList>
    </citation>
    <scope>NUCLEOTIDE SEQUENCE [LARGE SCALE GENOMIC DNA]</scope>
    <source>
        <tissue evidence="2">Leaf</tissue>
    </source>
</reference>
<gene>
    <name evidence="2" type="ORF">HPP92_016107</name>
</gene>
<comment type="caution">
    <text evidence="2">The sequence shown here is derived from an EMBL/GenBank/DDBJ whole genome shotgun (WGS) entry which is preliminary data.</text>
</comment>
<organism evidence="2 3">
    <name type="scientific">Vanilla planifolia</name>
    <name type="common">Vanilla</name>
    <dbReference type="NCBI Taxonomy" id="51239"/>
    <lineage>
        <taxon>Eukaryota</taxon>
        <taxon>Viridiplantae</taxon>
        <taxon>Streptophyta</taxon>
        <taxon>Embryophyta</taxon>
        <taxon>Tracheophyta</taxon>
        <taxon>Spermatophyta</taxon>
        <taxon>Magnoliopsida</taxon>
        <taxon>Liliopsida</taxon>
        <taxon>Asparagales</taxon>
        <taxon>Orchidaceae</taxon>
        <taxon>Vanilloideae</taxon>
        <taxon>Vanilleae</taxon>
        <taxon>Vanilla</taxon>
    </lineage>
</organism>
<dbReference type="Gene3D" id="2.60.120.200">
    <property type="match status" value="1"/>
</dbReference>
<dbReference type="AlphaFoldDB" id="A0A835QE62"/>
<name>A0A835QE62_VANPL</name>
<dbReference type="EMBL" id="JADCNM010000008">
    <property type="protein sequence ID" value="KAG0471561.1"/>
    <property type="molecule type" value="Genomic_DNA"/>
</dbReference>
<accession>A0A835QE62</accession>
<evidence type="ECO:0000313" key="3">
    <source>
        <dbReference type="Proteomes" id="UP000639772"/>
    </source>
</evidence>
<proteinExistence type="predicted"/>
<evidence type="ECO:0000313" key="2">
    <source>
        <dbReference type="EMBL" id="KAG0471561.1"/>
    </source>
</evidence>
<protein>
    <submittedName>
        <fullName evidence="2">Uncharacterized protein</fullName>
    </submittedName>
</protein>
<evidence type="ECO:0000256" key="1">
    <source>
        <dbReference type="SAM" id="Phobius"/>
    </source>
</evidence>
<keyword evidence="1" id="KW-0812">Transmembrane</keyword>
<keyword evidence="1" id="KW-1133">Transmembrane helix</keyword>
<sequence>MRALSSAYGEIDRLRERRGDCGKEVNTEIEARKKMGDGASLFYLRIFFLCSGFPLLSFSHSVPTPINLHGLKLVSFDEGLYQLFGDSNLILLRDGIRPYTPLDERTGAGFASVDLFLCGFFCASIKAPIRLRRRCRRRLLCAFLSSDFKLHPSLLFQLFQDLCFERMSNGDVFEKNHDESGFPKFLGNIRGREWSLQATIYGNEAPALEGRDTALWSIPLRISTITPSCDH</sequence>
<feature type="transmembrane region" description="Helical" evidence="1">
    <location>
        <begin position="108"/>
        <end position="129"/>
    </location>
</feature>